<organism evidence="1">
    <name type="scientific">bioreactor metagenome</name>
    <dbReference type="NCBI Taxonomy" id="1076179"/>
    <lineage>
        <taxon>unclassified sequences</taxon>
        <taxon>metagenomes</taxon>
        <taxon>ecological metagenomes</taxon>
    </lineage>
</organism>
<dbReference type="AlphaFoldDB" id="A0A645IZ13"/>
<proteinExistence type="predicted"/>
<gene>
    <name evidence="1" type="ORF">SDC9_204095</name>
</gene>
<comment type="caution">
    <text evidence="1">The sequence shown here is derived from an EMBL/GenBank/DDBJ whole genome shotgun (WGS) entry which is preliminary data.</text>
</comment>
<accession>A0A645IZ13</accession>
<name>A0A645IZ13_9ZZZZ</name>
<reference evidence="1" key="1">
    <citation type="submission" date="2019-08" db="EMBL/GenBank/DDBJ databases">
        <authorList>
            <person name="Kucharzyk K."/>
            <person name="Murdoch R.W."/>
            <person name="Higgins S."/>
            <person name="Loffler F."/>
        </authorList>
    </citation>
    <scope>NUCLEOTIDE SEQUENCE</scope>
</reference>
<sequence>MTDGEGVYFTGDYPDLPIQLPRLLSLQRPEISGELVDPEMCAACEVAISEEPIDGKYYFLFSCFSLKAGWLYSTTIEIPAGKAFADAGYVSVAKGKEEYKRPR</sequence>
<protein>
    <submittedName>
        <fullName evidence="1">Uncharacterized protein</fullName>
    </submittedName>
</protein>
<dbReference type="EMBL" id="VSSQ01126697">
    <property type="protein sequence ID" value="MPN56407.1"/>
    <property type="molecule type" value="Genomic_DNA"/>
</dbReference>
<evidence type="ECO:0000313" key="1">
    <source>
        <dbReference type="EMBL" id="MPN56407.1"/>
    </source>
</evidence>